<reference evidence="3 4" key="2">
    <citation type="submission" date="2008-11" db="EMBL/GenBank/DDBJ databases">
        <authorList>
            <person name="Fulton L."/>
            <person name="Clifton S."/>
            <person name="Fulton B."/>
            <person name="Xu J."/>
            <person name="Minx P."/>
            <person name="Pepin K.H."/>
            <person name="Johnson M."/>
            <person name="Bhonagiri V."/>
            <person name="Nash W.E."/>
            <person name="Mardis E.R."/>
            <person name="Wilson R.K."/>
        </authorList>
    </citation>
    <scope>NUCLEOTIDE SEQUENCE [LARGE SCALE GENOMIC DNA]</scope>
    <source>
        <strain evidence="3 4">ATCC 43243</strain>
    </source>
</reference>
<reference evidence="3 4" key="1">
    <citation type="submission" date="2008-11" db="EMBL/GenBank/DDBJ databases">
        <title>Draft genome sequence of Bacteroides pectinophilus (ATCC 43243).</title>
        <authorList>
            <person name="Sudarsanam P."/>
            <person name="Ley R."/>
            <person name="Guruge J."/>
            <person name="Turnbaugh P.J."/>
            <person name="Mahowald M."/>
            <person name="Liep D."/>
            <person name="Gordon J."/>
        </authorList>
    </citation>
    <scope>NUCLEOTIDE SEQUENCE [LARGE SCALE GENOMIC DNA]</scope>
    <source>
        <strain evidence="3 4">ATCC 43243</strain>
    </source>
</reference>
<keyword evidence="4" id="KW-1185">Reference proteome</keyword>
<dbReference type="InterPro" id="IPR050287">
    <property type="entry name" value="MTA/SAH_deaminase"/>
</dbReference>
<evidence type="ECO:0000313" key="4">
    <source>
        <dbReference type="Proteomes" id="UP000003136"/>
    </source>
</evidence>
<dbReference type="InterPro" id="IPR006680">
    <property type="entry name" value="Amidohydro-rel"/>
</dbReference>
<dbReference type="Proteomes" id="UP000003136">
    <property type="component" value="Unassembled WGS sequence"/>
</dbReference>
<feature type="domain" description="Amidohydrolase-related" evidence="2">
    <location>
        <begin position="14"/>
        <end position="94"/>
    </location>
</feature>
<dbReference type="PANTHER" id="PTHR43794">
    <property type="entry name" value="AMINOHYDROLASE SSNA-RELATED"/>
    <property type="match status" value="1"/>
</dbReference>
<dbReference type="Pfam" id="PF01979">
    <property type="entry name" value="Amidohydro_1"/>
    <property type="match status" value="1"/>
</dbReference>
<dbReference type="HOGENOM" id="CLU_1792619_0_0_9"/>
<name>B7ASR2_9FIRM</name>
<accession>B7ASR2</accession>
<dbReference type="GO" id="GO:0016810">
    <property type="term" value="F:hydrolase activity, acting on carbon-nitrogen (but not peptide) bonds"/>
    <property type="evidence" value="ECO:0007669"/>
    <property type="project" value="InterPro"/>
</dbReference>
<evidence type="ECO:0000256" key="1">
    <source>
        <dbReference type="ARBA" id="ARBA00022801"/>
    </source>
</evidence>
<protein>
    <recommendedName>
        <fullName evidence="2">Amidohydrolase-related domain-containing protein</fullName>
    </recommendedName>
</protein>
<keyword evidence="1" id="KW-0378">Hydrolase</keyword>
<comment type="caution">
    <text evidence="3">The sequence shown here is derived from an EMBL/GenBank/DDBJ whole genome shotgun (WGS) entry which is preliminary data.</text>
</comment>
<dbReference type="eggNOG" id="COG0402">
    <property type="taxonomic scope" value="Bacteria"/>
</dbReference>
<gene>
    <name evidence="3" type="ORF">BACPEC_02117</name>
</gene>
<proteinExistence type="predicted"/>
<organism evidence="3 4">
    <name type="scientific">[Bacteroides] pectinophilus ATCC 43243</name>
    <dbReference type="NCBI Taxonomy" id="483218"/>
    <lineage>
        <taxon>Bacteria</taxon>
        <taxon>Bacillati</taxon>
        <taxon>Bacillota</taxon>
        <taxon>Clostridia</taxon>
        <taxon>Eubacteriales</taxon>
    </lineage>
</organism>
<dbReference type="STRING" id="483218.BACPEC_02117"/>
<evidence type="ECO:0000259" key="2">
    <source>
        <dbReference type="Pfam" id="PF01979"/>
    </source>
</evidence>
<sequence length="144" mass="15934">MSAFYLIMLKYKSSTIMPAWKCLRMATIEGARAIGIDKLVGSIEVGKHADIICVDLNTPSMAPVYTTPMRNMVPNLVYSARGNEVATVIVDGRILMEEHVPVTFNVQEVVSNAQHHADIIGEKAAPLFNEIHGMNAIYMEEDKL</sequence>
<dbReference type="AlphaFoldDB" id="B7ASR2"/>
<evidence type="ECO:0000313" key="3">
    <source>
        <dbReference type="EMBL" id="EEC57608.1"/>
    </source>
</evidence>
<dbReference type="EMBL" id="ABVQ01000036">
    <property type="protein sequence ID" value="EEC57608.1"/>
    <property type="molecule type" value="Genomic_DNA"/>
</dbReference>
<dbReference type="InterPro" id="IPR011059">
    <property type="entry name" value="Metal-dep_hydrolase_composite"/>
</dbReference>
<dbReference type="SUPFAM" id="SSF51338">
    <property type="entry name" value="Composite domain of metallo-dependent hydrolases"/>
    <property type="match status" value="1"/>
</dbReference>
<dbReference type="PANTHER" id="PTHR43794:SF11">
    <property type="entry name" value="AMIDOHYDROLASE-RELATED DOMAIN-CONTAINING PROTEIN"/>
    <property type="match status" value="1"/>
</dbReference>
<dbReference type="Gene3D" id="2.30.40.10">
    <property type="entry name" value="Urease, subunit C, domain 1"/>
    <property type="match status" value="1"/>
</dbReference>